<gene>
    <name evidence="1" type="ORF">IAB28_05015</name>
</gene>
<dbReference type="GO" id="GO:0003743">
    <property type="term" value="F:translation initiation factor activity"/>
    <property type="evidence" value="ECO:0007669"/>
    <property type="project" value="UniProtKB-KW"/>
</dbReference>
<dbReference type="AlphaFoldDB" id="A0A9D1D4X7"/>
<name>A0A9D1D4X7_9FIRM</name>
<evidence type="ECO:0000313" key="2">
    <source>
        <dbReference type="Proteomes" id="UP000824250"/>
    </source>
</evidence>
<organism evidence="1 2">
    <name type="scientific">Candidatus Copromonas faecavium</name>
    <name type="common">nom. illeg.</name>
    <dbReference type="NCBI Taxonomy" id="2840740"/>
    <lineage>
        <taxon>Bacteria</taxon>
        <taxon>Bacillati</taxon>
        <taxon>Bacillota</taxon>
        <taxon>Clostridia</taxon>
        <taxon>Lachnospirales</taxon>
        <taxon>Lachnospiraceae</taxon>
        <taxon>Candidatus Copromonas (nom. illeg.)</taxon>
    </lineage>
</organism>
<reference evidence="1" key="2">
    <citation type="journal article" date="2021" name="PeerJ">
        <title>Extensive microbial diversity within the chicken gut microbiome revealed by metagenomics and culture.</title>
        <authorList>
            <person name="Gilroy R."/>
            <person name="Ravi A."/>
            <person name="Getino M."/>
            <person name="Pursley I."/>
            <person name="Horton D.L."/>
            <person name="Alikhan N.F."/>
            <person name="Baker D."/>
            <person name="Gharbi K."/>
            <person name="Hall N."/>
            <person name="Watson M."/>
            <person name="Adriaenssens E.M."/>
            <person name="Foster-Nyarko E."/>
            <person name="Jarju S."/>
            <person name="Secka A."/>
            <person name="Antonio M."/>
            <person name="Oren A."/>
            <person name="Chaudhuri R.R."/>
            <person name="La Ragione R."/>
            <person name="Hildebrand F."/>
            <person name="Pallen M.J."/>
        </authorList>
    </citation>
    <scope>NUCLEOTIDE SEQUENCE</scope>
    <source>
        <strain evidence="1">CHK180-2868</strain>
    </source>
</reference>
<keyword evidence="1" id="KW-0648">Protein biosynthesis</keyword>
<accession>A0A9D1D4X7</accession>
<keyword evidence="1" id="KW-0396">Initiation factor</keyword>
<evidence type="ECO:0000313" key="1">
    <source>
        <dbReference type="EMBL" id="HIR05310.1"/>
    </source>
</evidence>
<proteinExistence type="predicted"/>
<dbReference type="EMBL" id="DVGC01000027">
    <property type="protein sequence ID" value="HIR05310.1"/>
    <property type="molecule type" value="Genomic_DNA"/>
</dbReference>
<dbReference type="Proteomes" id="UP000824250">
    <property type="component" value="Unassembled WGS sequence"/>
</dbReference>
<reference evidence="1" key="1">
    <citation type="submission" date="2020-10" db="EMBL/GenBank/DDBJ databases">
        <authorList>
            <person name="Gilroy R."/>
        </authorList>
    </citation>
    <scope>NUCLEOTIDE SEQUENCE</scope>
    <source>
        <strain evidence="1">CHK180-2868</strain>
    </source>
</reference>
<sequence>MKGKYKIRIQNKRIRYDFEITRNITIIQGNSATGKTTLIDMIREYHENGMDSGIELSCTVPCAVLEGKNWKILLSSYQNSILFIDEGNRFVSSQEFAELIHESSNYFVIVTRESLPMLPYSVEEIYGIRNAGKYGGLKRTFNELYHVYRQDTMEGTICPEVIITEDSNAGFQFFETVGSSRGILSISSGGKSNLFTAILKHKAEKVLVIADGAAIGSEMNKLGYLLQIYTNIILYLPESFEWLILKSGVLNSREIDEILESPSDFIDNLEYISWERYFTALLTKRTNGTYLAYDKRKLNPAYKAGSISKKILAVMKNIEIS</sequence>
<comment type="caution">
    <text evidence="1">The sequence shown here is derived from an EMBL/GenBank/DDBJ whole genome shotgun (WGS) entry which is preliminary data.</text>
</comment>
<protein>
    <submittedName>
        <fullName evidence="1">Translation initiation factor 2</fullName>
    </submittedName>
</protein>